<protein>
    <submittedName>
        <fullName evidence="6">Perilipin-3-like</fullName>
    </submittedName>
</protein>
<evidence type="ECO:0000256" key="2">
    <source>
        <dbReference type="ARBA" id="ARBA00006311"/>
    </source>
</evidence>
<accession>A0AA97JHY7</accession>
<evidence type="ECO:0000256" key="4">
    <source>
        <dbReference type="SAM" id="MobiDB-lite"/>
    </source>
</evidence>
<feature type="region of interest" description="Disordered" evidence="4">
    <location>
        <begin position="470"/>
        <end position="503"/>
    </location>
</feature>
<gene>
    <name evidence="6" type="primary">LOC129331016</name>
</gene>
<keyword evidence="3" id="KW-0551">Lipid droplet</keyword>
<evidence type="ECO:0000313" key="6">
    <source>
        <dbReference type="RefSeq" id="XP_054837309.1"/>
    </source>
</evidence>
<proteinExistence type="inferred from homology"/>
<dbReference type="GeneID" id="129331016"/>
<dbReference type="GO" id="GO:0005811">
    <property type="term" value="C:lipid droplet"/>
    <property type="evidence" value="ECO:0007669"/>
    <property type="project" value="UniProtKB-SubCell"/>
</dbReference>
<dbReference type="GO" id="GO:0019915">
    <property type="term" value="P:lipid storage"/>
    <property type="evidence" value="ECO:0007669"/>
    <property type="project" value="TreeGrafter"/>
</dbReference>
<dbReference type="Gene3D" id="3.30.720.170">
    <property type="entry name" value="Perilipin, alpha-beta domain"/>
    <property type="match status" value="1"/>
</dbReference>
<reference evidence="6" key="1">
    <citation type="submission" date="2025-08" db="UniProtKB">
        <authorList>
            <consortium name="RefSeq"/>
        </authorList>
    </citation>
    <scope>IDENTIFICATION</scope>
    <source>
        <tissue evidence="6">Blood</tissue>
    </source>
</reference>
<dbReference type="InterPro" id="IPR004279">
    <property type="entry name" value="Perilipin"/>
</dbReference>
<dbReference type="Pfam" id="PF03036">
    <property type="entry name" value="Perilipin"/>
    <property type="match status" value="1"/>
</dbReference>
<dbReference type="PANTHER" id="PTHR14024">
    <property type="entry name" value="PERILIPIN"/>
    <property type="match status" value="1"/>
</dbReference>
<dbReference type="PANTHER" id="PTHR14024:SF51">
    <property type="entry name" value="PERILIPIN-RELATED"/>
    <property type="match status" value="1"/>
</dbReference>
<dbReference type="KEGG" id="emc:129331016"/>
<dbReference type="RefSeq" id="XP_054837309.1">
    <property type="nucleotide sequence ID" value="XM_054981334.1"/>
</dbReference>
<dbReference type="GO" id="GO:0005829">
    <property type="term" value="C:cytosol"/>
    <property type="evidence" value="ECO:0007669"/>
    <property type="project" value="TreeGrafter"/>
</dbReference>
<comment type="similarity">
    <text evidence="2">Belongs to the perilipin family.</text>
</comment>
<dbReference type="Proteomes" id="UP001190640">
    <property type="component" value="Chromosome 5"/>
</dbReference>
<dbReference type="SUPFAM" id="SSF109775">
    <property type="entry name" value="Mannose-6-phosphate receptor binding protein 1 (Tip47), C-terminal domain"/>
    <property type="match status" value="1"/>
</dbReference>
<evidence type="ECO:0000256" key="3">
    <source>
        <dbReference type="ARBA" id="ARBA00022677"/>
    </source>
</evidence>
<comment type="subcellular location">
    <subcellularLocation>
        <location evidence="1">Lipid droplet</location>
    </subcellularLocation>
</comment>
<dbReference type="Gene3D" id="1.20.120.340">
    <property type="entry name" value="Flagellar protein FliS"/>
    <property type="match status" value="2"/>
</dbReference>
<feature type="compositionally biased region" description="Basic and acidic residues" evidence="4">
    <location>
        <begin position="470"/>
        <end position="483"/>
    </location>
</feature>
<sequence length="575" mass="62507">MNTAREAAFGATDLVTSRMGDIVNLTKGTVQDSVDLTKSVMNSTVNTTKDATFGATDLVTHRVADIVNLTKGTVQDSVDLTKSVMNSTVNTAKDAAFGATDLVTHRVTDIVNLTKGTVQDSVGLTKLVVASTVNTAKDVAFGAKDIVTSRMGDIINLTKGTVQDSVDLTKSVVSSTVGTALQAAQGTREILAGRSYKPAENSSDQSIELTNLLKQMVASGVDAVLEKSERMVDHFLPMTQEELEKLAVEVPGPNKASMKDEQQSYFIRLGSLSTKVRHRAYMYSLSKLHLLKENTQNMLFQLQMIINLVESVKEGVGQRFQEAQQKLHQVLSEWVQSQPGGKQAKEDAQKEVELRTLALLHFIAQGLGPAYSRLMSSIEGLPSNIREKVGQAISNVRQLQASFSSATSFQDLPSNILVQSREQIAKAREALDVLVEYVLQNTPLNWVVGPFRALPAATKEVTMAEMPRLADPEKAKKEPKDGGETTTSGAALKETLTPPRPATAVPKLAKMPEEAMEVEAEKVKEAGQTQEVAATFDMPKRAKKEIKVDHAATHSCRRIPLQLSLTREAARYFSA</sequence>
<dbReference type="AlphaFoldDB" id="A0AA97JHY7"/>
<dbReference type="GO" id="GO:0010890">
    <property type="term" value="P:positive regulation of triglyceride storage"/>
    <property type="evidence" value="ECO:0007669"/>
    <property type="project" value="TreeGrafter"/>
</dbReference>
<organism evidence="5 6">
    <name type="scientific">Eublepharis macularius</name>
    <name type="common">Leopard gecko</name>
    <name type="synonym">Cyrtodactylus macularius</name>
    <dbReference type="NCBI Taxonomy" id="481883"/>
    <lineage>
        <taxon>Eukaryota</taxon>
        <taxon>Metazoa</taxon>
        <taxon>Chordata</taxon>
        <taxon>Craniata</taxon>
        <taxon>Vertebrata</taxon>
        <taxon>Euteleostomi</taxon>
        <taxon>Lepidosauria</taxon>
        <taxon>Squamata</taxon>
        <taxon>Bifurcata</taxon>
        <taxon>Gekkota</taxon>
        <taxon>Eublepharidae</taxon>
        <taxon>Eublepharinae</taxon>
        <taxon>Eublepharis</taxon>
    </lineage>
</organism>
<evidence type="ECO:0000313" key="5">
    <source>
        <dbReference type="Proteomes" id="UP001190640"/>
    </source>
</evidence>
<keyword evidence="5" id="KW-1185">Reference proteome</keyword>
<evidence type="ECO:0000256" key="1">
    <source>
        <dbReference type="ARBA" id="ARBA00004502"/>
    </source>
</evidence>
<name>A0AA97JHY7_EUBMA</name>